<dbReference type="PROSITE" id="PS51767">
    <property type="entry name" value="PEPTIDASE_A1"/>
    <property type="match status" value="1"/>
</dbReference>
<organism evidence="2 3">
    <name type="scientific">Podospora appendiculata</name>
    <dbReference type="NCBI Taxonomy" id="314037"/>
    <lineage>
        <taxon>Eukaryota</taxon>
        <taxon>Fungi</taxon>
        <taxon>Dikarya</taxon>
        <taxon>Ascomycota</taxon>
        <taxon>Pezizomycotina</taxon>
        <taxon>Sordariomycetes</taxon>
        <taxon>Sordariomycetidae</taxon>
        <taxon>Sordariales</taxon>
        <taxon>Podosporaceae</taxon>
        <taxon>Podospora</taxon>
    </lineage>
</organism>
<evidence type="ECO:0000313" key="3">
    <source>
        <dbReference type="Proteomes" id="UP001270362"/>
    </source>
</evidence>
<protein>
    <recommendedName>
        <fullName evidence="1">Peptidase A1 domain-containing protein</fullName>
    </recommendedName>
</protein>
<dbReference type="Gene3D" id="2.40.70.10">
    <property type="entry name" value="Acid Proteases"/>
    <property type="match status" value="1"/>
</dbReference>
<evidence type="ECO:0000313" key="2">
    <source>
        <dbReference type="EMBL" id="KAK3682329.1"/>
    </source>
</evidence>
<accession>A0AAE0X0I4</accession>
<gene>
    <name evidence="2" type="ORF">B0T22DRAFT_494071</name>
</gene>
<keyword evidence="3" id="KW-1185">Reference proteome</keyword>
<evidence type="ECO:0000259" key="1">
    <source>
        <dbReference type="PROSITE" id="PS51767"/>
    </source>
</evidence>
<feature type="domain" description="Peptidase A1" evidence="1">
    <location>
        <begin position="1"/>
        <end position="71"/>
    </location>
</feature>
<dbReference type="InterPro" id="IPR033121">
    <property type="entry name" value="PEPTIDASE_A1"/>
</dbReference>
<comment type="caution">
    <text evidence="2">The sequence shown here is derived from an EMBL/GenBank/DDBJ whole genome shotgun (WGS) entry which is preliminary data.</text>
</comment>
<reference evidence="2" key="1">
    <citation type="journal article" date="2023" name="Mol. Phylogenet. Evol.">
        <title>Genome-scale phylogeny and comparative genomics of the fungal order Sordariales.</title>
        <authorList>
            <person name="Hensen N."/>
            <person name="Bonometti L."/>
            <person name="Westerberg I."/>
            <person name="Brannstrom I.O."/>
            <person name="Guillou S."/>
            <person name="Cros-Aarteil S."/>
            <person name="Calhoun S."/>
            <person name="Haridas S."/>
            <person name="Kuo A."/>
            <person name="Mondo S."/>
            <person name="Pangilinan J."/>
            <person name="Riley R."/>
            <person name="LaButti K."/>
            <person name="Andreopoulos B."/>
            <person name="Lipzen A."/>
            <person name="Chen C."/>
            <person name="Yan M."/>
            <person name="Daum C."/>
            <person name="Ng V."/>
            <person name="Clum A."/>
            <person name="Steindorff A."/>
            <person name="Ohm R.A."/>
            <person name="Martin F."/>
            <person name="Silar P."/>
            <person name="Natvig D.O."/>
            <person name="Lalanne C."/>
            <person name="Gautier V."/>
            <person name="Ament-Velasquez S.L."/>
            <person name="Kruys A."/>
            <person name="Hutchinson M.I."/>
            <person name="Powell A.J."/>
            <person name="Barry K."/>
            <person name="Miller A.N."/>
            <person name="Grigoriev I.V."/>
            <person name="Debuchy R."/>
            <person name="Gladieux P."/>
            <person name="Hiltunen Thoren M."/>
            <person name="Johannesson H."/>
        </authorList>
    </citation>
    <scope>NUCLEOTIDE SEQUENCE</scope>
    <source>
        <strain evidence="2">CBS 314.62</strain>
    </source>
</reference>
<dbReference type="InterPro" id="IPR021109">
    <property type="entry name" value="Peptidase_aspartic_dom_sf"/>
</dbReference>
<proteinExistence type="predicted"/>
<reference evidence="2" key="2">
    <citation type="submission" date="2023-06" db="EMBL/GenBank/DDBJ databases">
        <authorList>
            <consortium name="Lawrence Berkeley National Laboratory"/>
            <person name="Haridas S."/>
            <person name="Hensen N."/>
            <person name="Bonometti L."/>
            <person name="Westerberg I."/>
            <person name="Brannstrom I.O."/>
            <person name="Guillou S."/>
            <person name="Cros-Aarteil S."/>
            <person name="Calhoun S."/>
            <person name="Kuo A."/>
            <person name="Mondo S."/>
            <person name="Pangilinan J."/>
            <person name="Riley R."/>
            <person name="Labutti K."/>
            <person name="Andreopoulos B."/>
            <person name="Lipzen A."/>
            <person name="Chen C."/>
            <person name="Yanf M."/>
            <person name="Daum C."/>
            <person name="Ng V."/>
            <person name="Clum A."/>
            <person name="Steindorff A."/>
            <person name="Ohm R."/>
            <person name="Martin F."/>
            <person name="Silar P."/>
            <person name="Natvig D."/>
            <person name="Lalanne C."/>
            <person name="Gautier V."/>
            <person name="Ament-Velasquez S.L."/>
            <person name="Kruys A."/>
            <person name="Hutchinson M.I."/>
            <person name="Powell A.J."/>
            <person name="Barry K."/>
            <person name="Miller A.N."/>
            <person name="Grigoriev I.V."/>
            <person name="Debuchy R."/>
            <person name="Gladieux P."/>
            <person name="Thoren M.H."/>
            <person name="Johannesson H."/>
        </authorList>
    </citation>
    <scope>NUCLEOTIDE SEQUENCE</scope>
    <source>
        <strain evidence="2">CBS 314.62</strain>
    </source>
</reference>
<dbReference type="EMBL" id="JAULSO010000005">
    <property type="protein sequence ID" value="KAK3682329.1"/>
    <property type="molecule type" value="Genomic_DNA"/>
</dbReference>
<dbReference type="AlphaFoldDB" id="A0AAE0X0I4"/>
<name>A0AAE0X0I4_9PEZI</name>
<sequence length="103" mass="11722">MSGEEFKFALSPHDYTLQTVWNEKRGYMCLLMVQPVASAPDAPPDYMLLGSPFLRGFYFVLDKDNDCIDRSPGPAYNLGIKHFSKMTVGPSTRLLDDDKSRWL</sequence>
<dbReference type="Proteomes" id="UP001270362">
    <property type="component" value="Unassembled WGS sequence"/>
</dbReference>
<dbReference type="SUPFAM" id="SSF50630">
    <property type="entry name" value="Acid proteases"/>
    <property type="match status" value="1"/>
</dbReference>